<feature type="region of interest" description="Disordered" evidence="1">
    <location>
        <begin position="810"/>
        <end position="839"/>
    </location>
</feature>
<dbReference type="Proteomes" id="UP000078237">
    <property type="component" value="Unassembled WGS sequence"/>
</dbReference>
<organism evidence="2 3">
    <name type="scientific">Madurella mycetomatis</name>
    <dbReference type="NCBI Taxonomy" id="100816"/>
    <lineage>
        <taxon>Eukaryota</taxon>
        <taxon>Fungi</taxon>
        <taxon>Dikarya</taxon>
        <taxon>Ascomycota</taxon>
        <taxon>Pezizomycotina</taxon>
        <taxon>Sordariomycetes</taxon>
        <taxon>Sordariomycetidae</taxon>
        <taxon>Sordariales</taxon>
        <taxon>Sordariales incertae sedis</taxon>
        <taxon>Madurella</taxon>
    </lineage>
</organism>
<name>A0A175W962_9PEZI</name>
<evidence type="ECO:0000313" key="3">
    <source>
        <dbReference type="Proteomes" id="UP000078237"/>
    </source>
</evidence>
<comment type="caution">
    <text evidence="2">The sequence shown here is derived from an EMBL/GenBank/DDBJ whole genome shotgun (WGS) entry which is preliminary data.</text>
</comment>
<gene>
    <name evidence="2" type="ORF">MMYC01_204239</name>
</gene>
<sequence length="1337" mass="148143">MNSSTKLIIGAFQYHNLLADGYHKRRQPLPEPPLLLEAHQTLVVPAKGGGDDGGDGRGDMCPNSQPPVRAWYEDPITLKPASYSQVGFLTQLGLLCAAARIRECSNKDCSETRKAMDRTAPACRWTAFRNWALVALSCREKLEQGMGGTLAHTHIVNAIHGCYSVLENTKDETTLFQPTHDGCPSPTQELFEVCNVIYWMANILAFRGLGVASLKRWDHHYIPKAVSLPVIEKASKKVPDLSLCKQRFWNFVNLAERKQSDLPDLVNALAPRRQLRHEGHDSCTASRCQYSHKDSTKVGQLHKCSGSNCEQRMYPVEGLVKALEIGTGTAWSRNSPVLAATDDTYIAISHVWSDGTGVGVKDQGTVNSCLFDYFARVAESLGCEGIWWDALSIPLKPEARSKALGQMHRNYANAEYTVVHDRYLLNIPFTDSATACLALVLSPWFTRCWTALELFMSKRVKVLFRGPDRNTPDIKDLDDDILAKHPGTVSRAHWLASSLISRIRHAAIECVDDILAILRPRSTSWMRDRTVVAALLAQVPWCDMSRSEGEITCDIITHLGAVPHSSLLHGKPTMRETGPFSWCAATLDDMPIDLCADLDERQARRERIIRVDEKGAVVGKWHVEVVTAKQIRNRMLEPHGEDVSVVVHFYNALLYWENCLVLRERAEDNTEAPALLVAAVQIDQADGIPLIDCRYVGAVRISGNDKAEGEEEQTADAEVSEQRRLACEAMVRIGAENGRPDVAARPILEKWLSAHPKPVVDGPEHASPGGKRFITHVKKAAKKSPLLNSRYLSPLKKAWYEGPGVRHYIPPLKDEDEAEAGDKEVNKAGGRGSKRDASEFGKTDDKLLLDAFTAGRNSAAVMSFLIRRDIGISTSVESRLGFAETTLLASQYLAHGRFTDARRACKAALQMLPDANGWKKLANLSSARALAKVCSDLGWFDEAVRVYETLVNNCTDESFEKHGIKFRAIGELTCLLLNQKHCVARAASWYQIGLQRFGHQLPPSVPALAYDNQHALGLRPRTPENEAKVERSEAERAYLSALRVFSRDAGKSDAITLLTAHNLAREWLHQGAISEGEELLQAVLNGYEQEVGVNHILALRAVLDLVQICLAQGREAKARELSAGLLQRCESNLGRNHWLTRQAALTAATLSRMRGRVDEAERLLRQAQEGPRPTEGGTSEYEVMKRAALELDTLRTKRTGRGGIRVDGTERIKNFGGAFQDQHPGLHAKSHSFSTMKEAHGIPHEFPRAWGAGLGRHGLNSFHQFDRLESQTLHGMNSSTVKTSYTRDGATVIEVKEVQTSSVAPAVSETRFHRVVKNTHSTTGSEWPDFSSFGTGF</sequence>
<accession>A0A175W962</accession>
<protein>
    <submittedName>
        <fullName evidence="2">Kinesin light chain</fullName>
    </submittedName>
</protein>
<dbReference type="STRING" id="100816.A0A175W962"/>
<dbReference type="InterPro" id="IPR011990">
    <property type="entry name" value="TPR-like_helical_dom_sf"/>
</dbReference>
<dbReference type="Gene3D" id="1.25.40.10">
    <property type="entry name" value="Tetratricopeptide repeat domain"/>
    <property type="match status" value="1"/>
</dbReference>
<dbReference type="OrthoDB" id="4590162at2759"/>
<dbReference type="EMBL" id="LCTW02000066">
    <property type="protein sequence ID" value="KXX80207.1"/>
    <property type="molecule type" value="Genomic_DNA"/>
</dbReference>
<evidence type="ECO:0000313" key="2">
    <source>
        <dbReference type="EMBL" id="KXX80207.1"/>
    </source>
</evidence>
<proteinExistence type="predicted"/>
<keyword evidence="3" id="KW-1185">Reference proteome</keyword>
<dbReference type="VEuPathDB" id="FungiDB:MMYC01_204239"/>
<evidence type="ECO:0000256" key="1">
    <source>
        <dbReference type="SAM" id="MobiDB-lite"/>
    </source>
</evidence>
<dbReference type="PANTHER" id="PTHR39596:SF2">
    <property type="entry name" value="HET DOMAIN PROTEIN (AFU_ORTHOLOGUE AFUA_1G17550)-RELATED"/>
    <property type="match status" value="1"/>
</dbReference>
<dbReference type="SUPFAM" id="SSF48452">
    <property type="entry name" value="TPR-like"/>
    <property type="match status" value="2"/>
</dbReference>
<dbReference type="AlphaFoldDB" id="A0A175W962"/>
<reference evidence="2 3" key="1">
    <citation type="journal article" date="2016" name="Genome Announc.">
        <title>Genome Sequence of Madurella mycetomatis mm55, Isolated from a Human Mycetoma Case in Sudan.</title>
        <authorList>
            <person name="Smit S."/>
            <person name="Derks M.F."/>
            <person name="Bervoets S."/>
            <person name="Fahal A."/>
            <person name="van Leeuwen W."/>
            <person name="van Belkum A."/>
            <person name="van de Sande W.W."/>
        </authorList>
    </citation>
    <scope>NUCLEOTIDE SEQUENCE [LARGE SCALE GENOMIC DNA]</scope>
    <source>
        <strain evidence="3">mm55</strain>
    </source>
</reference>
<dbReference type="PANTHER" id="PTHR39596">
    <property type="match status" value="1"/>
</dbReference>